<dbReference type="Proteomes" id="UP000466445">
    <property type="component" value="Chromosome"/>
</dbReference>
<organism evidence="1 3">
    <name type="scientific">Mycolicibacterium sarraceniae</name>
    <dbReference type="NCBI Taxonomy" id="1534348"/>
    <lineage>
        <taxon>Bacteria</taxon>
        <taxon>Bacillati</taxon>
        <taxon>Actinomycetota</taxon>
        <taxon>Actinomycetes</taxon>
        <taxon>Mycobacteriales</taxon>
        <taxon>Mycobacteriaceae</taxon>
        <taxon>Mycolicibacterium</taxon>
    </lineage>
</organism>
<sequence length="93" mass="10228">MDACDGVRGHDGFGGLGGFGWGGKFVKRWILVVFSQQVVKEARDQQPLGGVRSRYVGYGQVGFGEQGVGSRWSWDFVAKIRRGVGCFGLRQCR</sequence>
<dbReference type="KEGG" id="msar:MSAR_02070"/>
<keyword evidence="3" id="KW-1185">Reference proteome</keyword>
<name>A0A7I7SL00_9MYCO</name>
<reference evidence="1" key="2">
    <citation type="submission" date="2020-02" db="EMBL/GenBank/DDBJ databases">
        <authorList>
            <person name="Matsumoto Y."/>
            <person name="Motooka D."/>
            <person name="Nakamura S."/>
        </authorList>
    </citation>
    <scope>NUCLEOTIDE SEQUENCE</scope>
    <source>
        <strain evidence="1">JCM 30395</strain>
    </source>
</reference>
<reference evidence="1 3" key="1">
    <citation type="journal article" date="2019" name="Emerg. Microbes Infect.">
        <title>Comprehensive subspecies identification of 175 nontuberculous mycobacteria species based on 7547 genomic profiles.</title>
        <authorList>
            <person name="Matsumoto Y."/>
            <person name="Kinjo T."/>
            <person name="Motooka D."/>
            <person name="Nabeya D."/>
            <person name="Jung N."/>
            <person name="Uechi K."/>
            <person name="Horii T."/>
            <person name="Iida T."/>
            <person name="Fujita J."/>
            <person name="Nakamura S."/>
        </authorList>
    </citation>
    <scope>NUCLEOTIDE SEQUENCE [LARGE SCALE GENOMIC DNA]</scope>
    <source>
        <strain evidence="1 3">JCM 30395</strain>
    </source>
</reference>
<dbReference type="AlphaFoldDB" id="A0A7I7SL00"/>
<dbReference type="EMBL" id="AP022595">
    <property type="protein sequence ID" value="BBY57071.1"/>
    <property type="molecule type" value="Genomic_DNA"/>
</dbReference>
<proteinExistence type="predicted"/>
<dbReference type="EMBL" id="AP022595">
    <property type="protein sequence ID" value="BBY59393.1"/>
    <property type="molecule type" value="Genomic_DNA"/>
</dbReference>
<accession>A0A7I7SL00</accession>
<dbReference type="KEGG" id="msar:MSAR_25290"/>
<gene>
    <name evidence="1" type="ORF">MSAR_02070</name>
    <name evidence="2" type="ORF">MSAR_25290</name>
</gene>
<evidence type="ECO:0000313" key="1">
    <source>
        <dbReference type="EMBL" id="BBY57071.1"/>
    </source>
</evidence>
<dbReference type="RefSeq" id="WP_163694436.1">
    <property type="nucleotide sequence ID" value="NZ_AP022595.1"/>
</dbReference>
<evidence type="ECO:0000313" key="3">
    <source>
        <dbReference type="Proteomes" id="UP000466445"/>
    </source>
</evidence>
<evidence type="ECO:0000313" key="2">
    <source>
        <dbReference type="EMBL" id="BBY59393.1"/>
    </source>
</evidence>
<protein>
    <submittedName>
        <fullName evidence="1">Uncharacterized protein</fullName>
    </submittedName>
</protein>